<keyword evidence="2" id="KW-0012">Acyltransferase</keyword>
<dbReference type="PROSITE" id="PS51186">
    <property type="entry name" value="GNAT"/>
    <property type="match status" value="1"/>
</dbReference>
<dbReference type="Pfam" id="PF00583">
    <property type="entry name" value="Acetyltransf_1"/>
    <property type="match status" value="1"/>
</dbReference>
<sequence>MEMDMNRLIRPEDKDAWLTLWESYQRFYKVEIPRDVSEKTFARLLDPAEPMFGVLAFEDDKPLGLVHYIFHRSTWTVGDYCYLQDLFVAEGMRGRSLGRKLIDFVYSEAAKAGASRVYWLTHETNRAAMKLYDQVADRTGFLQYSKSF</sequence>
<keyword evidence="1 4" id="KW-0808">Transferase</keyword>
<accession>A0A0B1Q490</accession>
<protein>
    <submittedName>
        <fullName evidence="4">GNAT family acetyltransferase</fullName>
    </submittedName>
</protein>
<organism evidence="4 5">
    <name type="scientific">Aureimonas altamirensis</name>
    <dbReference type="NCBI Taxonomy" id="370622"/>
    <lineage>
        <taxon>Bacteria</taxon>
        <taxon>Pseudomonadati</taxon>
        <taxon>Pseudomonadota</taxon>
        <taxon>Alphaproteobacteria</taxon>
        <taxon>Hyphomicrobiales</taxon>
        <taxon>Aurantimonadaceae</taxon>
        <taxon>Aureimonas</taxon>
    </lineage>
</organism>
<comment type="caution">
    <text evidence="4">The sequence shown here is derived from an EMBL/GenBank/DDBJ whole genome shotgun (WGS) entry which is preliminary data.</text>
</comment>
<dbReference type="SUPFAM" id="SSF55729">
    <property type="entry name" value="Acyl-CoA N-acyltransferases (Nat)"/>
    <property type="match status" value="1"/>
</dbReference>
<dbReference type="AlphaFoldDB" id="A0A0B1Q490"/>
<evidence type="ECO:0000313" key="4">
    <source>
        <dbReference type="EMBL" id="KHJ53742.1"/>
    </source>
</evidence>
<dbReference type="InterPro" id="IPR000182">
    <property type="entry name" value="GNAT_dom"/>
</dbReference>
<evidence type="ECO:0000259" key="3">
    <source>
        <dbReference type="PROSITE" id="PS51186"/>
    </source>
</evidence>
<dbReference type="EMBL" id="JRFJ01000004">
    <property type="protein sequence ID" value="KHJ53742.1"/>
    <property type="molecule type" value="Genomic_DNA"/>
</dbReference>
<dbReference type="Proteomes" id="UP000030826">
    <property type="component" value="Unassembled WGS sequence"/>
</dbReference>
<dbReference type="PANTHER" id="PTHR10545:SF42">
    <property type="entry name" value="ACETYLTRANSFERASE"/>
    <property type="match status" value="1"/>
</dbReference>
<evidence type="ECO:0000256" key="2">
    <source>
        <dbReference type="ARBA" id="ARBA00023315"/>
    </source>
</evidence>
<dbReference type="CDD" id="cd04301">
    <property type="entry name" value="NAT_SF"/>
    <property type="match status" value="1"/>
</dbReference>
<reference evidence="4 5" key="1">
    <citation type="submission" date="2014-09" db="EMBL/GenBank/DDBJ databases">
        <title>Isolation and characterization of Aurantimonas altamirensis ON-56566 from clinical sample following a dog bite.</title>
        <authorList>
            <person name="Eshaghi A."/>
            <person name="Li A."/>
            <person name="Shahinas D."/>
            <person name="Bahn P."/>
            <person name="Kus J.V."/>
            <person name="Patel S.N."/>
        </authorList>
    </citation>
    <scope>NUCLEOTIDE SEQUENCE [LARGE SCALE GENOMIC DNA]</scope>
    <source>
        <strain evidence="4 5">ON-56566</strain>
    </source>
</reference>
<evidence type="ECO:0000256" key="1">
    <source>
        <dbReference type="ARBA" id="ARBA00022679"/>
    </source>
</evidence>
<evidence type="ECO:0000313" key="5">
    <source>
        <dbReference type="Proteomes" id="UP000030826"/>
    </source>
</evidence>
<dbReference type="InterPro" id="IPR051016">
    <property type="entry name" value="Diverse_Substrate_AcTransf"/>
</dbReference>
<gene>
    <name evidence="4" type="ORF">LA66_14115</name>
</gene>
<dbReference type="Gene3D" id="3.40.630.30">
    <property type="match status" value="1"/>
</dbReference>
<dbReference type="GO" id="GO:0008080">
    <property type="term" value="F:N-acetyltransferase activity"/>
    <property type="evidence" value="ECO:0007669"/>
    <property type="project" value="TreeGrafter"/>
</dbReference>
<dbReference type="STRING" id="370622.LA66_14115"/>
<dbReference type="PANTHER" id="PTHR10545">
    <property type="entry name" value="DIAMINE N-ACETYLTRANSFERASE"/>
    <property type="match status" value="1"/>
</dbReference>
<name>A0A0B1Q490_9HYPH</name>
<feature type="domain" description="N-acetyltransferase" evidence="3">
    <location>
        <begin position="4"/>
        <end position="148"/>
    </location>
</feature>
<proteinExistence type="predicted"/>
<dbReference type="InterPro" id="IPR016181">
    <property type="entry name" value="Acyl_CoA_acyltransferase"/>
</dbReference>